<dbReference type="PROSITE" id="PS50892">
    <property type="entry name" value="V_SNARE"/>
    <property type="match status" value="1"/>
</dbReference>
<dbReference type="Gene3D" id="3.30.450.50">
    <property type="entry name" value="Longin domain"/>
    <property type="match status" value="1"/>
</dbReference>
<evidence type="ECO:0000256" key="2">
    <source>
        <dbReference type="ARBA" id="ARBA00023136"/>
    </source>
</evidence>
<comment type="subcellular location">
    <subcellularLocation>
        <location evidence="3">Endomembrane system</location>
        <topology evidence="3">Single-pass type IV membrane protein</topology>
    </subcellularLocation>
</comment>
<accession>Q22RD9</accession>
<name>Q22RD9_TETTS</name>
<dbReference type="EMBL" id="GG662845">
    <property type="protein sequence ID" value="EAR88183.2"/>
    <property type="molecule type" value="Genomic_DNA"/>
</dbReference>
<dbReference type="GeneID" id="7826878"/>
<dbReference type="InParanoid" id="Q22RD9"/>
<feature type="domain" description="Longin" evidence="6">
    <location>
        <begin position="7"/>
        <end position="112"/>
    </location>
</feature>
<dbReference type="InterPro" id="IPR010908">
    <property type="entry name" value="Longin_dom"/>
</dbReference>
<protein>
    <submittedName>
        <fullName evidence="8">Synaptobrevin</fullName>
    </submittedName>
</protein>
<dbReference type="PROSITE" id="PS50859">
    <property type="entry name" value="LONGIN"/>
    <property type="match status" value="1"/>
</dbReference>
<evidence type="ECO:0000256" key="3">
    <source>
        <dbReference type="ARBA" id="ARBA00046280"/>
    </source>
</evidence>
<reference evidence="9" key="1">
    <citation type="journal article" date="2006" name="PLoS Biol.">
        <title>Macronuclear genome sequence of the ciliate Tetrahymena thermophila, a model eukaryote.</title>
        <authorList>
            <person name="Eisen J.A."/>
            <person name="Coyne R.S."/>
            <person name="Wu M."/>
            <person name="Wu D."/>
            <person name="Thiagarajan M."/>
            <person name="Wortman J.R."/>
            <person name="Badger J.H."/>
            <person name="Ren Q."/>
            <person name="Amedeo P."/>
            <person name="Jones K.M."/>
            <person name="Tallon L.J."/>
            <person name="Delcher A.L."/>
            <person name="Salzberg S.L."/>
            <person name="Silva J.C."/>
            <person name="Haas B.J."/>
            <person name="Majoros W.H."/>
            <person name="Farzad M."/>
            <person name="Carlton J.M."/>
            <person name="Smith R.K. Jr."/>
            <person name="Garg J."/>
            <person name="Pearlman R.E."/>
            <person name="Karrer K.M."/>
            <person name="Sun L."/>
            <person name="Manning G."/>
            <person name="Elde N.C."/>
            <person name="Turkewitz A.P."/>
            <person name="Asai D.J."/>
            <person name="Wilkes D.E."/>
            <person name="Wang Y."/>
            <person name="Cai H."/>
            <person name="Collins K."/>
            <person name="Stewart B.A."/>
            <person name="Lee S.R."/>
            <person name="Wilamowska K."/>
            <person name="Weinberg Z."/>
            <person name="Ruzzo W.L."/>
            <person name="Wloga D."/>
            <person name="Gaertig J."/>
            <person name="Frankel J."/>
            <person name="Tsao C.-C."/>
            <person name="Gorovsky M.A."/>
            <person name="Keeling P.J."/>
            <person name="Waller R.F."/>
            <person name="Patron N.J."/>
            <person name="Cherry J.M."/>
            <person name="Stover N.A."/>
            <person name="Krieger C.J."/>
            <person name="del Toro C."/>
            <person name="Ryder H.F."/>
            <person name="Williamson S.C."/>
            <person name="Barbeau R.A."/>
            <person name="Hamilton E.P."/>
            <person name="Orias E."/>
        </authorList>
    </citation>
    <scope>NUCLEOTIDE SEQUENCE [LARGE SCALE GENOMIC DNA]</scope>
    <source>
        <strain evidence="9">SB210</strain>
    </source>
</reference>
<comment type="similarity">
    <text evidence="1">Belongs to the synaptobrevin family.</text>
</comment>
<keyword evidence="5" id="KW-1133">Transmembrane helix</keyword>
<organism evidence="8 9">
    <name type="scientific">Tetrahymena thermophila (strain SB210)</name>
    <dbReference type="NCBI Taxonomy" id="312017"/>
    <lineage>
        <taxon>Eukaryota</taxon>
        <taxon>Sar</taxon>
        <taxon>Alveolata</taxon>
        <taxon>Ciliophora</taxon>
        <taxon>Intramacronucleata</taxon>
        <taxon>Oligohymenophorea</taxon>
        <taxon>Hymenostomatida</taxon>
        <taxon>Tetrahymenina</taxon>
        <taxon>Tetrahymenidae</taxon>
        <taxon>Tetrahymena</taxon>
    </lineage>
</organism>
<dbReference type="Gene3D" id="1.20.5.110">
    <property type="match status" value="1"/>
</dbReference>
<dbReference type="OrthoDB" id="312685at2759"/>
<dbReference type="KEGG" id="tet:TTHERM_00016490"/>
<dbReference type="PANTHER" id="PTHR21136">
    <property type="entry name" value="SNARE PROTEINS"/>
    <property type="match status" value="1"/>
</dbReference>
<proteinExistence type="inferred from homology"/>
<evidence type="ECO:0000313" key="9">
    <source>
        <dbReference type="Proteomes" id="UP000009168"/>
    </source>
</evidence>
<dbReference type="Proteomes" id="UP000009168">
    <property type="component" value="Unassembled WGS sequence"/>
</dbReference>
<dbReference type="STRING" id="312017.Q22RD9"/>
<gene>
    <name evidence="8" type="ORF">TTHERM_00016490</name>
</gene>
<dbReference type="SMART" id="SM01270">
    <property type="entry name" value="Longin"/>
    <property type="match status" value="1"/>
</dbReference>
<keyword evidence="4" id="KW-0175">Coiled coil</keyword>
<dbReference type="InterPro" id="IPR011012">
    <property type="entry name" value="Longin-like_dom_sf"/>
</dbReference>
<sequence length="210" mass="24074">MSIIHAVICRGKETTLVEYTTASGTFPQIARELLKVVDTETKQFIPYNDKYVFHYINENDFTYMCLTDAHFSKKNSFGFLTDLKERFLNTFTYDQRMGAINYSLNNAFAETIKKLMNQYSSDLEDDKLTQLKHQINDLKNITAANIDNLIQRSNRIELLVRTTSSMNVTANNMKQQAGQIRRETYLRSIRVKLIVGAAAAIGTLGFIFLV</sequence>
<dbReference type="SUPFAM" id="SSF58038">
    <property type="entry name" value="SNARE fusion complex"/>
    <property type="match status" value="1"/>
</dbReference>
<evidence type="ECO:0000256" key="4">
    <source>
        <dbReference type="PROSITE-ProRule" id="PRU00290"/>
    </source>
</evidence>
<dbReference type="SUPFAM" id="SSF64356">
    <property type="entry name" value="SNARE-like"/>
    <property type="match status" value="1"/>
</dbReference>
<dbReference type="PANTHER" id="PTHR21136:SF168">
    <property type="entry name" value="VESICLE-ASSOCIATED MEMBRANE PROTEIN 9"/>
    <property type="match status" value="1"/>
</dbReference>
<dbReference type="RefSeq" id="XP_001008428.2">
    <property type="nucleotide sequence ID" value="XM_001008428.2"/>
</dbReference>
<keyword evidence="9" id="KW-1185">Reference proteome</keyword>
<evidence type="ECO:0000259" key="6">
    <source>
        <dbReference type="PROSITE" id="PS50859"/>
    </source>
</evidence>
<evidence type="ECO:0000313" key="8">
    <source>
        <dbReference type="EMBL" id="EAR88183.2"/>
    </source>
</evidence>
<dbReference type="GO" id="GO:0012505">
    <property type="term" value="C:endomembrane system"/>
    <property type="evidence" value="ECO:0007669"/>
    <property type="project" value="UniProtKB-SubCell"/>
</dbReference>
<keyword evidence="5" id="KW-0812">Transmembrane</keyword>
<dbReference type="Pfam" id="PF00957">
    <property type="entry name" value="Synaptobrevin"/>
    <property type="match status" value="1"/>
</dbReference>
<keyword evidence="2 5" id="KW-0472">Membrane</keyword>
<dbReference type="CDD" id="cd14824">
    <property type="entry name" value="Longin"/>
    <property type="match status" value="1"/>
</dbReference>
<feature type="transmembrane region" description="Helical" evidence="5">
    <location>
        <begin position="191"/>
        <end position="209"/>
    </location>
</feature>
<dbReference type="HOGENOM" id="CLU_1130998_0_0_1"/>
<dbReference type="AlphaFoldDB" id="Q22RD9"/>
<dbReference type="CDD" id="cd15843">
    <property type="entry name" value="R-SNARE"/>
    <property type="match status" value="1"/>
</dbReference>
<evidence type="ECO:0000256" key="5">
    <source>
        <dbReference type="SAM" id="Phobius"/>
    </source>
</evidence>
<dbReference type="Pfam" id="PF13774">
    <property type="entry name" value="Longin"/>
    <property type="match status" value="1"/>
</dbReference>
<dbReference type="InterPro" id="IPR042855">
    <property type="entry name" value="V_SNARE_CC"/>
</dbReference>
<evidence type="ECO:0000256" key="1">
    <source>
        <dbReference type="ARBA" id="ARBA00008025"/>
    </source>
</evidence>
<dbReference type="FunFam" id="3.30.450.50:FF:000015">
    <property type="entry name" value="Synaptobrevin 2 isoform 1"/>
    <property type="match status" value="1"/>
</dbReference>
<evidence type="ECO:0000259" key="7">
    <source>
        <dbReference type="PROSITE" id="PS50892"/>
    </source>
</evidence>
<dbReference type="FunCoup" id="Q22RD9">
    <property type="interactions" value="244"/>
</dbReference>
<dbReference type="InterPro" id="IPR051097">
    <property type="entry name" value="Synaptobrevin-like_transport"/>
</dbReference>
<feature type="domain" description="V-SNARE coiled-coil homology" evidence="7">
    <location>
        <begin position="127"/>
        <end position="187"/>
    </location>
</feature>